<dbReference type="Pfam" id="PF02958">
    <property type="entry name" value="EcKL"/>
    <property type="match status" value="1"/>
</dbReference>
<dbReference type="EMBL" id="JAHZSS010000029">
    <property type="protein sequence ID" value="MBW8192807.1"/>
    <property type="molecule type" value="Genomic_DNA"/>
</dbReference>
<gene>
    <name evidence="1" type="ORF">K0504_17350</name>
</gene>
<sequence length="376" mass="42344">MTLSTEQRSTICLAAGCQKIIDETPMQSLWAGKGELTRLTLTGLAESNQPVHSLVVKQIAYNANGEHPRGWNTQQSQLRKRRSYQVEMAWYQRFAPLVNQAARVPHLVYSESSESGLLLVLEDLAITYPDRFTAGKDDRPTTRQIQSCVRWLAKLHARTLNLDIEEMSHHQVQQNRATHSPNALDESLPNHPSDLWPIGGYWHLDTRPDEWQSMTDGKLKQAAQALDNELRNCRFQSLIHGDAKLANFCFANPALDGCGEQVAAVDFQYVGQGPGVKDLMLLLSSVMPDQGLVTHAPGFVDDYFEQLVVELNRWQPAIGAEQVVSAWRPLYAVAWADFHRFLAGWSPGHWKIGDYCQQQTELALSALPPQRDHKVD</sequence>
<dbReference type="InterPro" id="IPR011009">
    <property type="entry name" value="Kinase-like_dom_sf"/>
</dbReference>
<reference evidence="1" key="1">
    <citation type="submission" date="2021-07" db="EMBL/GenBank/DDBJ databases">
        <title>Neiella marina sp. nov., isolated from the intestinal content of sea cucumber Apostichopus japonicus.</title>
        <authorList>
            <person name="Bai X."/>
        </authorList>
    </citation>
    <scope>NUCLEOTIDE SEQUENCE</scope>
    <source>
        <strain evidence="1">126</strain>
    </source>
</reference>
<proteinExistence type="predicted"/>
<dbReference type="Gene3D" id="3.90.1200.10">
    <property type="match status" value="1"/>
</dbReference>
<comment type="caution">
    <text evidence="1">The sequence shown here is derived from an EMBL/GenBank/DDBJ whole genome shotgun (WGS) entry which is preliminary data.</text>
</comment>
<dbReference type="RefSeq" id="WP_220105428.1">
    <property type="nucleotide sequence ID" value="NZ_JAHZSS010000029.1"/>
</dbReference>
<dbReference type="SUPFAM" id="SSF56112">
    <property type="entry name" value="Protein kinase-like (PK-like)"/>
    <property type="match status" value="1"/>
</dbReference>
<organism evidence="1 2">
    <name type="scientific">Neiella holothuriorum</name>
    <dbReference type="NCBI Taxonomy" id="2870530"/>
    <lineage>
        <taxon>Bacteria</taxon>
        <taxon>Pseudomonadati</taxon>
        <taxon>Pseudomonadota</taxon>
        <taxon>Gammaproteobacteria</taxon>
        <taxon>Alteromonadales</taxon>
        <taxon>Echinimonadaceae</taxon>
        <taxon>Neiella</taxon>
    </lineage>
</organism>
<name>A0ABS7EKC4_9GAMM</name>
<dbReference type="PANTHER" id="PTHR11012:SF30">
    <property type="entry name" value="PROTEIN KINASE-LIKE DOMAIN-CONTAINING"/>
    <property type="match status" value="1"/>
</dbReference>
<keyword evidence="2" id="KW-1185">Reference proteome</keyword>
<dbReference type="Proteomes" id="UP001166251">
    <property type="component" value="Unassembled WGS sequence"/>
</dbReference>
<evidence type="ECO:0000313" key="2">
    <source>
        <dbReference type="Proteomes" id="UP001166251"/>
    </source>
</evidence>
<protein>
    <submittedName>
        <fullName evidence="1">Ecdysteroid 22-kinase family protein</fullName>
    </submittedName>
</protein>
<dbReference type="PANTHER" id="PTHR11012">
    <property type="entry name" value="PROTEIN KINASE-LIKE DOMAIN-CONTAINING"/>
    <property type="match status" value="1"/>
</dbReference>
<accession>A0ABS7EKC4</accession>
<evidence type="ECO:0000313" key="1">
    <source>
        <dbReference type="EMBL" id="MBW8192807.1"/>
    </source>
</evidence>
<dbReference type="InterPro" id="IPR004119">
    <property type="entry name" value="EcKL"/>
</dbReference>